<name>A0A2V1K690_9ACTO</name>
<dbReference type="Gene3D" id="1.25.40.10">
    <property type="entry name" value="Tetratricopeptide repeat domain"/>
    <property type="match status" value="1"/>
</dbReference>
<keyword evidence="1" id="KW-0805">Transcription regulation</keyword>
<dbReference type="RefSeq" id="WP_109093956.1">
    <property type="nucleotide sequence ID" value="NZ_QETB01000004.1"/>
</dbReference>
<comment type="caution">
    <text evidence="5">The sequence shown here is derived from an EMBL/GenBank/DDBJ whole genome shotgun (WGS) entry which is preliminary data.</text>
</comment>
<feature type="domain" description="HTH luxR-type" evidence="4">
    <location>
        <begin position="784"/>
        <end position="849"/>
    </location>
</feature>
<evidence type="ECO:0000256" key="2">
    <source>
        <dbReference type="ARBA" id="ARBA00023125"/>
    </source>
</evidence>
<dbReference type="Pfam" id="PF00196">
    <property type="entry name" value="GerE"/>
    <property type="match status" value="1"/>
</dbReference>
<dbReference type="SUPFAM" id="SSF46894">
    <property type="entry name" value="C-terminal effector domain of the bipartite response regulators"/>
    <property type="match status" value="1"/>
</dbReference>
<dbReference type="InterPro" id="IPR011990">
    <property type="entry name" value="TPR-like_helical_dom_sf"/>
</dbReference>
<dbReference type="EMBL" id="QETB01000004">
    <property type="protein sequence ID" value="PWF26129.1"/>
    <property type="molecule type" value="Genomic_DNA"/>
</dbReference>
<dbReference type="AlphaFoldDB" id="A0A2V1K690"/>
<dbReference type="OrthoDB" id="7187989at2"/>
<dbReference type="InterPro" id="IPR036388">
    <property type="entry name" value="WH-like_DNA-bd_sf"/>
</dbReference>
<dbReference type="InterPro" id="IPR027417">
    <property type="entry name" value="P-loop_NTPase"/>
</dbReference>
<sequence length="859" mass="94209">MSDGWVLFRPVPVRSSLITRPRLLSQELVPLTLLAAPAGFGKSTLLSEWARQWENQRIATFWLTLGEHPVSKSDLWRLLCRSLCLDLSSDSAVKPTPQAISDYLSELEREVVVVIDNYENATSPSLDFKLAGLLDSSLYLNLVISGRRLASLAGPLVTSRYTTRTITADELAFTGPEAGELARLHNRSVARISEFAEAVAGWPIAVTSACGSPDDPLKTLASLVAQQVGTAVEQGTAEVLSVIALCPGISVTAVNEYLLNHPGANPLSAQEACSSLERLGLIVKLSTHDGDRYGCERGVALAIGRQARSSFTDAEIASLRGLYARDIEPDNPIQAFKVLLDLEDFEAAEQLARRNFIGLLTDVGATRTALNTVSPDATNTFVALDGLRLFVDQSDTAISTDLRWERMQERRVMMARLLNGSDTDSMLYMACSLMSADVMLGNVDAAYRMAQDLDRRLNQLGDGRLPGQRELRALVRSLTGFSCAAAGEYTTAEHDYRASLQLAERSDVLPLKVRAHRGLALVDYCLGKLADAQEHLTECRELETSWLDSGGSGPLDIADVDVQMEALIGPLSTSGWRPESELQPVSGEVMDSLNRAVSYPFLLIAEAEVDRRLNGDIHASRQLLHRLRYWPDRKAETSAFRRRLQRYTADLLTVIGDVAGAKRQLAGLPENSPAKHLSVARINLFQGNARAAVVELGIHEGESLIPGLQLDRHLLAAIALWQMEQRDAAAEVFLEVQRRMRDTAGFNSLTWVPYAPLLALAEFTRSAGAEAIYEWVCAVPQNLRCLQYEALSKAELRSLAGLSAGKSLEETAGTLYISINTLKFHLRSIYRKLQVSNRNEAVLRGQMLGLISSVPHQNI</sequence>
<dbReference type="PROSITE" id="PS50043">
    <property type="entry name" value="HTH_LUXR_2"/>
    <property type="match status" value="1"/>
</dbReference>
<dbReference type="Gene3D" id="1.10.10.10">
    <property type="entry name" value="Winged helix-like DNA-binding domain superfamily/Winged helix DNA-binding domain"/>
    <property type="match status" value="1"/>
</dbReference>
<dbReference type="SMART" id="SM00421">
    <property type="entry name" value="HTH_LUXR"/>
    <property type="match status" value="1"/>
</dbReference>
<dbReference type="SUPFAM" id="SSF48452">
    <property type="entry name" value="TPR-like"/>
    <property type="match status" value="1"/>
</dbReference>
<gene>
    <name evidence="5" type="ORF">DD236_08590</name>
</gene>
<dbReference type="PANTHER" id="PTHR44688">
    <property type="entry name" value="DNA-BINDING TRANSCRIPTIONAL ACTIVATOR DEVR_DOSR"/>
    <property type="match status" value="1"/>
</dbReference>
<dbReference type="InterPro" id="IPR000792">
    <property type="entry name" value="Tscrpt_reg_LuxR_C"/>
</dbReference>
<organism evidence="5 6">
    <name type="scientific">Ancrocorticia populi</name>
    <dbReference type="NCBI Taxonomy" id="2175228"/>
    <lineage>
        <taxon>Bacteria</taxon>
        <taxon>Bacillati</taxon>
        <taxon>Actinomycetota</taxon>
        <taxon>Actinomycetes</taxon>
        <taxon>Actinomycetales</taxon>
        <taxon>Actinomycetaceae</taxon>
        <taxon>Ancrocorticia</taxon>
    </lineage>
</organism>
<dbReference type="GO" id="GO:0003677">
    <property type="term" value="F:DNA binding"/>
    <property type="evidence" value="ECO:0007669"/>
    <property type="project" value="UniProtKB-KW"/>
</dbReference>
<evidence type="ECO:0000259" key="4">
    <source>
        <dbReference type="PROSITE" id="PS50043"/>
    </source>
</evidence>
<dbReference type="CDD" id="cd06170">
    <property type="entry name" value="LuxR_C_like"/>
    <property type="match status" value="1"/>
</dbReference>
<dbReference type="Pfam" id="PF13401">
    <property type="entry name" value="AAA_22"/>
    <property type="match status" value="1"/>
</dbReference>
<dbReference type="Gene3D" id="3.40.50.300">
    <property type="entry name" value="P-loop containing nucleotide triphosphate hydrolases"/>
    <property type="match status" value="1"/>
</dbReference>
<dbReference type="InterPro" id="IPR049945">
    <property type="entry name" value="AAA_22"/>
</dbReference>
<keyword evidence="6" id="KW-1185">Reference proteome</keyword>
<evidence type="ECO:0000256" key="1">
    <source>
        <dbReference type="ARBA" id="ARBA00023015"/>
    </source>
</evidence>
<evidence type="ECO:0000313" key="6">
    <source>
        <dbReference type="Proteomes" id="UP000245283"/>
    </source>
</evidence>
<dbReference type="SUPFAM" id="SSF52540">
    <property type="entry name" value="P-loop containing nucleoside triphosphate hydrolases"/>
    <property type="match status" value="1"/>
</dbReference>
<evidence type="ECO:0000256" key="3">
    <source>
        <dbReference type="ARBA" id="ARBA00023163"/>
    </source>
</evidence>
<keyword evidence="3" id="KW-0804">Transcription</keyword>
<dbReference type="InterPro" id="IPR016032">
    <property type="entry name" value="Sig_transdc_resp-reg_C-effctor"/>
</dbReference>
<reference evidence="6" key="1">
    <citation type="submission" date="2018-05" db="EMBL/GenBank/DDBJ databases">
        <authorList>
            <person name="Li Y."/>
        </authorList>
    </citation>
    <scope>NUCLEOTIDE SEQUENCE [LARGE SCALE GENOMIC DNA]</scope>
    <source>
        <strain evidence="6">sk1b4</strain>
    </source>
</reference>
<accession>A0A2V1K690</accession>
<keyword evidence="2" id="KW-0238">DNA-binding</keyword>
<protein>
    <recommendedName>
        <fullName evidence="4">HTH luxR-type domain-containing protein</fullName>
    </recommendedName>
</protein>
<dbReference type="GO" id="GO:0006355">
    <property type="term" value="P:regulation of DNA-templated transcription"/>
    <property type="evidence" value="ECO:0007669"/>
    <property type="project" value="InterPro"/>
</dbReference>
<dbReference type="PANTHER" id="PTHR44688:SF16">
    <property type="entry name" value="DNA-BINDING TRANSCRIPTIONAL ACTIVATOR DEVR_DOSR"/>
    <property type="match status" value="1"/>
</dbReference>
<proteinExistence type="predicted"/>
<dbReference type="Proteomes" id="UP000245283">
    <property type="component" value="Unassembled WGS sequence"/>
</dbReference>
<evidence type="ECO:0000313" key="5">
    <source>
        <dbReference type="EMBL" id="PWF26129.1"/>
    </source>
</evidence>
<dbReference type="GO" id="GO:0016887">
    <property type="term" value="F:ATP hydrolysis activity"/>
    <property type="evidence" value="ECO:0007669"/>
    <property type="project" value="InterPro"/>
</dbReference>